<gene>
    <name evidence="5" type="ORF">Csa_1G077140</name>
</gene>
<feature type="compositionally biased region" description="Low complexity" evidence="4">
    <location>
        <begin position="39"/>
        <end position="59"/>
    </location>
</feature>
<accession>A0A0A0LSF6</accession>
<dbReference type="PANTHER" id="PTHR33388">
    <property type="entry name" value="OS01G0212500 PROTEIN"/>
    <property type="match status" value="1"/>
</dbReference>
<dbReference type="AlphaFoldDB" id="A0A0A0LSF6"/>
<proteinExistence type="predicted"/>
<feature type="compositionally biased region" description="Basic residues" evidence="4">
    <location>
        <begin position="1"/>
        <end position="13"/>
    </location>
</feature>
<keyword evidence="2" id="KW-0805">Transcription regulation</keyword>
<protein>
    <submittedName>
        <fullName evidence="5">Uncharacterized protein</fullName>
    </submittedName>
</protein>
<dbReference type="Proteomes" id="UP000029981">
    <property type="component" value="Chromosome 1"/>
</dbReference>
<reference evidence="5 6" key="1">
    <citation type="journal article" date="2009" name="Nat. Genet.">
        <title>The genome of the cucumber, Cucumis sativus L.</title>
        <authorList>
            <person name="Huang S."/>
            <person name="Li R."/>
            <person name="Zhang Z."/>
            <person name="Li L."/>
            <person name="Gu X."/>
            <person name="Fan W."/>
            <person name="Lucas W.J."/>
            <person name="Wang X."/>
            <person name="Xie B."/>
            <person name="Ni P."/>
            <person name="Ren Y."/>
            <person name="Zhu H."/>
            <person name="Li J."/>
            <person name="Lin K."/>
            <person name="Jin W."/>
            <person name="Fei Z."/>
            <person name="Li G."/>
            <person name="Staub J."/>
            <person name="Kilian A."/>
            <person name="van der Vossen E.A."/>
            <person name="Wu Y."/>
            <person name="Guo J."/>
            <person name="He J."/>
            <person name="Jia Z."/>
            <person name="Ren Y."/>
            <person name="Tian G."/>
            <person name="Lu Y."/>
            <person name="Ruan J."/>
            <person name="Qian W."/>
            <person name="Wang M."/>
            <person name="Huang Q."/>
            <person name="Li B."/>
            <person name="Xuan Z."/>
            <person name="Cao J."/>
            <person name="Asan"/>
            <person name="Wu Z."/>
            <person name="Zhang J."/>
            <person name="Cai Q."/>
            <person name="Bai Y."/>
            <person name="Zhao B."/>
            <person name="Han Y."/>
            <person name="Li Y."/>
            <person name="Li X."/>
            <person name="Wang S."/>
            <person name="Shi Q."/>
            <person name="Liu S."/>
            <person name="Cho W.K."/>
            <person name="Kim J.Y."/>
            <person name="Xu Y."/>
            <person name="Heller-Uszynska K."/>
            <person name="Miao H."/>
            <person name="Cheng Z."/>
            <person name="Zhang S."/>
            <person name="Wu J."/>
            <person name="Yang Y."/>
            <person name="Kang H."/>
            <person name="Li M."/>
            <person name="Liang H."/>
            <person name="Ren X."/>
            <person name="Shi Z."/>
            <person name="Wen M."/>
            <person name="Jian M."/>
            <person name="Yang H."/>
            <person name="Zhang G."/>
            <person name="Yang Z."/>
            <person name="Chen R."/>
            <person name="Liu S."/>
            <person name="Li J."/>
            <person name="Ma L."/>
            <person name="Liu H."/>
            <person name="Zhou Y."/>
            <person name="Zhao J."/>
            <person name="Fang X."/>
            <person name="Li G."/>
            <person name="Fang L."/>
            <person name="Li Y."/>
            <person name="Liu D."/>
            <person name="Zheng H."/>
            <person name="Zhang Y."/>
            <person name="Qin N."/>
            <person name="Li Z."/>
            <person name="Yang G."/>
            <person name="Yang S."/>
            <person name="Bolund L."/>
            <person name="Kristiansen K."/>
            <person name="Zheng H."/>
            <person name="Li S."/>
            <person name="Zhang X."/>
            <person name="Yang H."/>
            <person name="Wang J."/>
            <person name="Sun R."/>
            <person name="Zhang B."/>
            <person name="Jiang S."/>
            <person name="Wang J."/>
            <person name="Du Y."/>
            <person name="Li S."/>
        </authorList>
    </citation>
    <scope>NUCLEOTIDE SEQUENCE [LARGE SCALE GENOMIC DNA]</scope>
    <source>
        <strain evidence="6">cv. 9930</strain>
    </source>
</reference>
<organism evidence="5 6">
    <name type="scientific">Cucumis sativus</name>
    <name type="common">Cucumber</name>
    <dbReference type="NCBI Taxonomy" id="3659"/>
    <lineage>
        <taxon>Eukaryota</taxon>
        <taxon>Viridiplantae</taxon>
        <taxon>Streptophyta</taxon>
        <taxon>Embryophyta</taxon>
        <taxon>Tracheophyta</taxon>
        <taxon>Spermatophyta</taxon>
        <taxon>Magnoliopsida</taxon>
        <taxon>eudicotyledons</taxon>
        <taxon>Gunneridae</taxon>
        <taxon>Pentapetalae</taxon>
        <taxon>rosids</taxon>
        <taxon>fabids</taxon>
        <taxon>Cucurbitales</taxon>
        <taxon>Cucurbitaceae</taxon>
        <taxon>Benincaseae</taxon>
        <taxon>Cucumis</taxon>
    </lineage>
</organism>
<dbReference type="InterPro" id="IPR040356">
    <property type="entry name" value="SPEAR"/>
</dbReference>
<evidence type="ECO:0000313" key="6">
    <source>
        <dbReference type="Proteomes" id="UP000029981"/>
    </source>
</evidence>
<reference evidence="5 6" key="4">
    <citation type="journal article" date="2011" name="BMC Genomics">
        <title>RNA-Seq improves annotation of protein-coding genes in the cucumber genome.</title>
        <authorList>
            <person name="Li Z."/>
            <person name="Zhang Z."/>
            <person name="Yan P."/>
            <person name="Huang S."/>
            <person name="Fei Z."/>
            <person name="Lin K."/>
        </authorList>
    </citation>
    <scope>NUCLEOTIDE SEQUENCE [LARGE SCALE GENOMIC DNA]</scope>
    <source>
        <strain evidence="6">cv. 9930</strain>
    </source>
</reference>
<evidence type="ECO:0000256" key="2">
    <source>
        <dbReference type="ARBA" id="ARBA00023015"/>
    </source>
</evidence>
<reference evidence="5 6" key="2">
    <citation type="journal article" date="2009" name="PLoS ONE">
        <title>An integrated genetic and cytogenetic map of the cucumber genome.</title>
        <authorList>
            <person name="Ren Y."/>
            <person name="Zhang Z."/>
            <person name="Liu J."/>
            <person name="Staub J.E."/>
            <person name="Han Y."/>
            <person name="Cheng Z."/>
            <person name="Li X."/>
            <person name="Lu J."/>
            <person name="Miao H."/>
            <person name="Kang H."/>
            <person name="Xie B."/>
            <person name="Gu X."/>
            <person name="Wang X."/>
            <person name="Du Y."/>
            <person name="Jin W."/>
            <person name="Huang S."/>
        </authorList>
    </citation>
    <scope>NUCLEOTIDE SEQUENCE [LARGE SCALE GENOMIC DNA]</scope>
    <source>
        <strain evidence="6">cv. 9930</strain>
    </source>
</reference>
<keyword evidence="3" id="KW-0804">Transcription</keyword>
<dbReference type="GO" id="GO:0003700">
    <property type="term" value="F:DNA-binding transcription factor activity"/>
    <property type="evidence" value="ECO:0007669"/>
    <property type="project" value="InterPro"/>
</dbReference>
<evidence type="ECO:0000256" key="3">
    <source>
        <dbReference type="ARBA" id="ARBA00023163"/>
    </source>
</evidence>
<dbReference type="OrthoDB" id="1737787at2759"/>
<evidence type="ECO:0000313" key="5">
    <source>
        <dbReference type="EMBL" id="KGN64713.1"/>
    </source>
</evidence>
<feature type="compositionally biased region" description="Basic and acidic residues" evidence="4">
    <location>
        <begin position="20"/>
        <end position="29"/>
    </location>
</feature>
<reference evidence="5 6" key="3">
    <citation type="journal article" date="2010" name="BMC Genomics">
        <title>Transcriptome sequencing and comparative analysis of cucumber flowers with different sex types.</title>
        <authorList>
            <person name="Guo S."/>
            <person name="Zheng Y."/>
            <person name="Joung J.G."/>
            <person name="Liu S."/>
            <person name="Zhang Z."/>
            <person name="Crasta O.R."/>
            <person name="Sobral B.W."/>
            <person name="Xu Y."/>
            <person name="Huang S."/>
            <person name="Fei Z."/>
        </authorList>
    </citation>
    <scope>NUCLEOTIDE SEQUENCE [LARGE SCALE GENOMIC DNA]</scope>
    <source>
        <strain evidence="6">cv. 9930</strain>
    </source>
</reference>
<feature type="region of interest" description="Disordered" evidence="4">
    <location>
        <begin position="243"/>
        <end position="293"/>
    </location>
</feature>
<keyword evidence="6" id="KW-1185">Reference proteome</keyword>
<keyword evidence="1" id="KW-0678">Repressor</keyword>
<name>A0A0A0LSF6_CUCSA</name>
<feature type="compositionally biased region" description="Pro residues" evidence="4">
    <location>
        <begin position="60"/>
        <end position="81"/>
    </location>
</feature>
<evidence type="ECO:0000256" key="1">
    <source>
        <dbReference type="ARBA" id="ARBA00022491"/>
    </source>
</evidence>
<dbReference type="Gramene" id="KGN64713">
    <property type="protein sequence ID" value="KGN64713"/>
    <property type="gene ID" value="Csa_1G077140"/>
</dbReference>
<evidence type="ECO:0000256" key="4">
    <source>
        <dbReference type="SAM" id="MobiDB-lite"/>
    </source>
</evidence>
<feature type="region of interest" description="Disordered" evidence="4">
    <location>
        <begin position="1"/>
        <end position="81"/>
    </location>
</feature>
<dbReference type="PANTHER" id="PTHR33388:SF1">
    <property type="entry name" value="PROTEIN SPEAR2"/>
    <property type="match status" value="1"/>
</dbReference>
<dbReference type="EMBL" id="CM002922">
    <property type="protein sequence ID" value="KGN64713.1"/>
    <property type="molecule type" value="Genomic_DNA"/>
</dbReference>
<feature type="region of interest" description="Disordered" evidence="4">
    <location>
        <begin position="354"/>
        <end position="378"/>
    </location>
</feature>
<sequence>MRKTQAKRQRIPRRGPGVAELEKILKEQESGAATDHQHTSSPHTNSTSTAATTTTHPLSLNPPRPPPPPPPPPLVQIMTPSPPPLPRDYVAWSNNLPLFPTLEFIPPPYLPTVVTEKPLFPTTRMSESQLNLAPYFLPSFQYSASSFNPDQYYNPMVNVNQGSGSSCPSATSSSAGRHFREIEHPSSQISTDFNNIWNSPEEEEKMVNAKRVIPFLEESHREEANNNNNNNIIEKMRVENNIMGTKDSSSSSSSSMETNCSPFHFHSNFRGTKRGLGGQSRMSNTKRSGRYQLGDQESNLMALGSSSSSAPNEIPTFNIFHLPQETMEVPQHRDEGGCPSDYYKLNFNSSLYESNSNTKGNREVGMISSGAGSEAEAEAEGIDLNLKL</sequence>